<evidence type="ECO:0000313" key="2">
    <source>
        <dbReference type="Proteomes" id="UP000828390"/>
    </source>
</evidence>
<accession>A0A9D4KAU9</accession>
<reference evidence="1" key="2">
    <citation type="submission" date="2020-11" db="EMBL/GenBank/DDBJ databases">
        <authorList>
            <person name="McCartney M.A."/>
            <person name="Auch B."/>
            <person name="Kono T."/>
            <person name="Mallez S."/>
            <person name="Becker A."/>
            <person name="Gohl D.M."/>
            <person name="Silverstein K.A.T."/>
            <person name="Koren S."/>
            <person name="Bechman K.B."/>
            <person name="Herman A."/>
            <person name="Abrahante J.E."/>
            <person name="Garbe J."/>
        </authorList>
    </citation>
    <scope>NUCLEOTIDE SEQUENCE</scope>
    <source>
        <strain evidence="1">Duluth1</strain>
        <tissue evidence="1">Whole animal</tissue>
    </source>
</reference>
<gene>
    <name evidence="1" type="ORF">DPMN_109533</name>
</gene>
<dbReference type="Proteomes" id="UP000828390">
    <property type="component" value="Unassembled WGS sequence"/>
</dbReference>
<dbReference type="AlphaFoldDB" id="A0A9D4KAU9"/>
<dbReference type="EMBL" id="JAIWYP010000004">
    <property type="protein sequence ID" value="KAH3836163.1"/>
    <property type="molecule type" value="Genomic_DNA"/>
</dbReference>
<name>A0A9D4KAU9_DREPO</name>
<proteinExistence type="predicted"/>
<organism evidence="1 2">
    <name type="scientific">Dreissena polymorpha</name>
    <name type="common">Zebra mussel</name>
    <name type="synonym">Mytilus polymorpha</name>
    <dbReference type="NCBI Taxonomy" id="45954"/>
    <lineage>
        <taxon>Eukaryota</taxon>
        <taxon>Metazoa</taxon>
        <taxon>Spiralia</taxon>
        <taxon>Lophotrochozoa</taxon>
        <taxon>Mollusca</taxon>
        <taxon>Bivalvia</taxon>
        <taxon>Autobranchia</taxon>
        <taxon>Heteroconchia</taxon>
        <taxon>Euheterodonta</taxon>
        <taxon>Imparidentia</taxon>
        <taxon>Neoheterodontei</taxon>
        <taxon>Myida</taxon>
        <taxon>Dreissenoidea</taxon>
        <taxon>Dreissenidae</taxon>
        <taxon>Dreissena</taxon>
    </lineage>
</organism>
<reference evidence="1" key="1">
    <citation type="journal article" date="2019" name="bioRxiv">
        <title>The Genome of the Zebra Mussel, Dreissena polymorpha: A Resource for Invasive Species Research.</title>
        <authorList>
            <person name="McCartney M.A."/>
            <person name="Auch B."/>
            <person name="Kono T."/>
            <person name="Mallez S."/>
            <person name="Zhang Y."/>
            <person name="Obille A."/>
            <person name="Becker A."/>
            <person name="Abrahante J.E."/>
            <person name="Garbe J."/>
            <person name="Badalamenti J.P."/>
            <person name="Herman A."/>
            <person name="Mangelson H."/>
            <person name="Liachko I."/>
            <person name="Sullivan S."/>
            <person name="Sone E.D."/>
            <person name="Koren S."/>
            <person name="Silverstein K.A.T."/>
            <person name="Beckman K.B."/>
            <person name="Gohl D.M."/>
        </authorList>
    </citation>
    <scope>NUCLEOTIDE SEQUENCE</scope>
    <source>
        <strain evidence="1">Duluth1</strain>
        <tissue evidence="1">Whole animal</tissue>
    </source>
</reference>
<keyword evidence="2" id="KW-1185">Reference proteome</keyword>
<protein>
    <submittedName>
        <fullName evidence="1">Uncharacterized protein</fullName>
    </submittedName>
</protein>
<comment type="caution">
    <text evidence="1">The sequence shown here is derived from an EMBL/GenBank/DDBJ whole genome shotgun (WGS) entry which is preliminary data.</text>
</comment>
<sequence>MPDQPMGDLFLKDNLNRLIYKLSWVRNFVDPYELSMNAKEMSSSDGAVAERKVHILCYKLKIFG</sequence>
<evidence type="ECO:0000313" key="1">
    <source>
        <dbReference type="EMBL" id="KAH3836163.1"/>
    </source>
</evidence>